<reference evidence="1 2" key="1">
    <citation type="submission" date="2019-03" db="EMBL/GenBank/DDBJ databases">
        <title>Genomic Encyclopedia of Type Strains, Phase IV (KMG-IV): sequencing the most valuable type-strain genomes for metagenomic binning, comparative biology and taxonomic classification.</title>
        <authorList>
            <person name="Goeker M."/>
        </authorList>
    </citation>
    <scope>NUCLEOTIDE SEQUENCE [LARGE SCALE GENOMIC DNA]</scope>
    <source>
        <strain evidence="1 2">DSM 45765</strain>
    </source>
</reference>
<sequence>MIEREGAMSTKNVTVKKVAPVRIALVSGIADSNNHEDVSPVVKSLFGQLFGALEQGRVSPAGMPLAIYAPANGGRLTVTVGCRSTARWRSARYVHHGTMATIGEMADVNRSAVAGYGYDVAPKGLCLVGSQALSAPSVQVPVIADRLRRSMGSAEVRWRRSDSPRLATGGLAVRARRFSCIEIP</sequence>
<organism evidence="1 2">
    <name type="scientific">Tamaricihabitans halophyticus</name>
    <dbReference type="NCBI Taxonomy" id="1262583"/>
    <lineage>
        <taxon>Bacteria</taxon>
        <taxon>Bacillati</taxon>
        <taxon>Actinomycetota</taxon>
        <taxon>Actinomycetes</taxon>
        <taxon>Pseudonocardiales</taxon>
        <taxon>Pseudonocardiaceae</taxon>
        <taxon>Tamaricihabitans</taxon>
    </lineage>
</organism>
<evidence type="ECO:0000313" key="2">
    <source>
        <dbReference type="Proteomes" id="UP000294911"/>
    </source>
</evidence>
<name>A0A4R2QF29_9PSEU</name>
<protein>
    <submittedName>
        <fullName evidence="1">Uncharacterized protein</fullName>
    </submittedName>
</protein>
<comment type="caution">
    <text evidence="1">The sequence shown here is derived from an EMBL/GenBank/DDBJ whole genome shotgun (WGS) entry which is preliminary data.</text>
</comment>
<dbReference type="InterPro" id="IPR011256">
    <property type="entry name" value="Reg_factor_effector_dom_sf"/>
</dbReference>
<dbReference type="EMBL" id="SLXQ01000012">
    <property type="protein sequence ID" value="TCP47269.1"/>
    <property type="molecule type" value="Genomic_DNA"/>
</dbReference>
<gene>
    <name evidence="1" type="ORF">EV191_11263</name>
</gene>
<proteinExistence type="predicted"/>
<dbReference type="Proteomes" id="UP000294911">
    <property type="component" value="Unassembled WGS sequence"/>
</dbReference>
<keyword evidence="2" id="KW-1185">Reference proteome</keyword>
<dbReference type="AlphaFoldDB" id="A0A4R2QF29"/>
<accession>A0A4R2QF29</accession>
<evidence type="ECO:0000313" key="1">
    <source>
        <dbReference type="EMBL" id="TCP47269.1"/>
    </source>
</evidence>
<dbReference type="Gene3D" id="3.20.80.10">
    <property type="entry name" value="Regulatory factor, effector binding domain"/>
    <property type="match status" value="1"/>
</dbReference>